<keyword evidence="5" id="KW-0449">Lipoprotein</keyword>
<dbReference type="PROSITE" id="PS51318">
    <property type="entry name" value="TAT"/>
    <property type="match status" value="1"/>
</dbReference>
<evidence type="ECO:0000256" key="4">
    <source>
        <dbReference type="ARBA" id="ARBA00023139"/>
    </source>
</evidence>
<dbReference type="PIRSF" id="PIRSF002854">
    <property type="entry name" value="MetQ"/>
    <property type="match status" value="1"/>
</dbReference>
<evidence type="ECO:0000256" key="3">
    <source>
        <dbReference type="ARBA" id="ARBA00023136"/>
    </source>
</evidence>
<dbReference type="Gene3D" id="3.40.190.10">
    <property type="entry name" value="Periplasmic binding protein-like II"/>
    <property type="match status" value="2"/>
</dbReference>
<protein>
    <submittedName>
        <fullName evidence="6">Methionine abc transporter substrate-binding protein</fullName>
    </submittedName>
</protein>
<comment type="subcellular location">
    <subcellularLocation>
        <location evidence="1">Membrane</location>
        <topology evidence="1">Lipid-anchor</topology>
    </subcellularLocation>
</comment>
<dbReference type="PaxDb" id="67767-A0A0J7K7T7"/>
<gene>
    <name evidence="6" type="ORF">RF55_14707</name>
</gene>
<dbReference type="SUPFAM" id="SSF53850">
    <property type="entry name" value="Periplasmic binding protein-like II"/>
    <property type="match status" value="1"/>
</dbReference>
<accession>A0A0J7K7T7</accession>
<dbReference type="CDD" id="cd13598">
    <property type="entry name" value="PBP2_lipoprotein_IlpA_like"/>
    <property type="match status" value="1"/>
</dbReference>
<keyword evidence="7" id="KW-1185">Reference proteome</keyword>
<evidence type="ECO:0000256" key="1">
    <source>
        <dbReference type="ARBA" id="ARBA00004635"/>
    </source>
</evidence>
<comment type="caution">
    <text evidence="6">The sequence shown here is derived from an EMBL/GenBank/DDBJ whole genome shotgun (WGS) entry which is preliminary data.</text>
</comment>
<evidence type="ECO:0000313" key="6">
    <source>
        <dbReference type="EMBL" id="KMQ86329.1"/>
    </source>
</evidence>
<keyword evidence="3" id="KW-0472">Membrane</keyword>
<reference evidence="6 7" key="1">
    <citation type="submission" date="2015-04" db="EMBL/GenBank/DDBJ databases">
        <title>Lasius niger genome sequencing.</title>
        <authorList>
            <person name="Konorov E.A."/>
            <person name="Nikitin M.A."/>
            <person name="Kirill M.V."/>
            <person name="Chang P."/>
        </authorList>
    </citation>
    <scope>NUCLEOTIDE SEQUENCE [LARGE SCALE GENOMIC DNA]</scope>
    <source>
        <tissue evidence="6">Whole</tissue>
    </source>
</reference>
<evidence type="ECO:0000256" key="2">
    <source>
        <dbReference type="ARBA" id="ARBA00022729"/>
    </source>
</evidence>
<dbReference type="Pfam" id="PF03180">
    <property type="entry name" value="Lipoprotein_9"/>
    <property type="match status" value="1"/>
</dbReference>
<organism evidence="6 7">
    <name type="scientific">Lasius niger</name>
    <name type="common">Black garden ant</name>
    <dbReference type="NCBI Taxonomy" id="67767"/>
    <lineage>
        <taxon>Eukaryota</taxon>
        <taxon>Metazoa</taxon>
        <taxon>Ecdysozoa</taxon>
        <taxon>Arthropoda</taxon>
        <taxon>Hexapoda</taxon>
        <taxon>Insecta</taxon>
        <taxon>Pterygota</taxon>
        <taxon>Neoptera</taxon>
        <taxon>Endopterygota</taxon>
        <taxon>Hymenoptera</taxon>
        <taxon>Apocrita</taxon>
        <taxon>Aculeata</taxon>
        <taxon>Formicoidea</taxon>
        <taxon>Formicidae</taxon>
        <taxon>Formicinae</taxon>
        <taxon>Lasius</taxon>
        <taxon>Lasius</taxon>
    </lineage>
</organism>
<dbReference type="OrthoDB" id="8123662at2759"/>
<dbReference type="InterPro" id="IPR006311">
    <property type="entry name" value="TAT_signal"/>
</dbReference>
<dbReference type="AlphaFoldDB" id="A0A0J7K7T7"/>
<keyword evidence="4" id="KW-0564">Palmitate</keyword>
<keyword evidence="2" id="KW-0732">Signal</keyword>
<dbReference type="PANTHER" id="PTHR30429:SF1">
    <property type="entry name" value="D-METHIONINE-BINDING LIPOPROTEIN METQ-RELATED"/>
    <property type="match status" value="1"/>
</dbReference>
<dbReference type="PANTHER" id="PTHR30429">
    <property type="entry name" value="D-METHIONINE-BINDING LIPOPROTEIN METQ"/>
    <property type="match status" value="1"/>
</dbReference>
<sequence length="289" mass="31542">MTSILRRDFFRTLSAAALALCGCAAILNGPAFAQENKPSPELLTLPQAKTITVGIISGEDEDVWRVVQENAKKANLTIKVTPFSDYTAPNIALAEHDLDANAFQHQPYLEAQRQNQHFHITRVGDTYFQPIGLYSVKYKSAQDLPKNAVVGVPNDPSNEGRALHLLEKLGLLKIAPNSGTYPTALDITENPKNITIKELDAGIVGRSLPDLSAAVVNTDWARKAGIDLSKSRIGAEALKDNPYVNFIAVNDSDLKKPWVKILVQSFQQPNVATAIRTAYHDVTVPAFSS</sequence>
<dbReference type="EMBL" id="LBMM01012248">
    <property type="protein sequence ID" value="KMQ86329.1"/>
    <property type="molecule type" value="Genomic_DNA"/>
</dbReference>
<name>A0A0J7K7T7_LASNI</name>
<evidence type="ECO:0000256" key="5">
    <source>
        <dbReference type="ARBA" id="ARBA00023288"/>
    </source>
</evidence>
<dbReference type="InterPro" id="IPR004872">
    <property type="entry name" value="Lipoprotein_NlpA"/>
</dbReference>
<dbReference type="PROSITE" id="PS51257">
    <property type="entry name" value="PROKAR_LIPOPROTEIN"/>
    <property type="match status" value="1"/>
</dbReference>
<dbReference type="Proteomes" id="UP000036403">
    <property type="component" value="Unassembled WGS sequence"/>
</dbReference>
<dbReference type="STRING" id="67767.A0A0J7K7T7"/>
<proteinExistence type="predicted"/>
<evidence type="ECO:0000313" key="7">
    <source>
        <dbReference type="Proteomes" id="UP000036403"/>
    </source>
</evidence>
<dbReference type="GO" id="GO:0016020">
    <property type="term" value="C:membrane"/>
    <property type="evidence" value="ECO:0007669"/>
    <property type="project" value="UniProtKB-SubCell"/>
</dbReference>